<gene>
    <name evidence="3" type="ORF">M9Y10_033512</name>
</gene>
<feature type="compositionally biased region" description="Basic and acidic residues" evidence="2">
    <location>
        <begin position="21"/>
        <end position="34"/>
    </location>
</feature>
<comment type="caution">
    <text evidence="3">The sequence shown here is derived from an EMBL/GenBank/DDBJ whole genome shotgun (WGS) entry which is preliminary data.</text>
</comment>
<evidence type="ECO:0000256" key="1">
    <source>
        <dbReference type="SAM" id="Coils"/>
    </source>
</evidence>
<keyword evidence="4" id="KW-1185">Reference proteome</keyword>
<dbReference type="Proteomes" id="UP001470230">
    <property type="component" value="Unassembled WGS sequence"/>
</dbReference>
<evidence type="ECO:0000313" key="4">
    <source>
        <dbReference type="Proteomes" id="UP001470230"/>
    </source>
</evidence>
<protein>
    <submittedName>
        <fullName evidence="3">Uncharacterized protein</fullName>
    </submittedName>
</protein>
<sequence length="639" mass="72169">MATLFGDDGGSIFAARKAMKKKPEEQQKPQETRQKRSKPKLMCIYQTNATVQTVNQSTNQVNDIGNCAIGVFRSENDYLFKIIDSKRKEIANIPINVETRWKYNNSKQCLTYDEKAGQLIINFPDESTTQIFSIFAVLTKAQQYNGIFPVKIEGSAQSSSCPIHFLSIDISKKSISPHEIKDNYIPPQESLQAQFANNNAPGSAGVYKLSANLFAFIQVLERTEEPIEEGEEVEEISEGEAEAEVTEAVGDEEEEIVYEEEVIYEEEPEIDSEKIINLQNEVRLRLNQLSLMIKSLKPNPIPLGKITVSNVTLLHDIRCAITAAKQKDQAIEKLQFQIDKFGDTLTQIKEKEEMKKMIEKIKDDITGFKEIEEESENFQQEKRKTIEKLNEQINSVQNQLLKNDEELLADEFENIKKIKIQMEQQLKKEAQLQRDNTDTLAVLREQVIELNKQNEELRSKNAQMPKEEEIEKEKTEMAAKLKEIVQQVAVGTLQLVQSNLQEEGNYNGATVKSAIQTILQRVNNMILGIKQEEEEQDEANEEDQADGENENEQNENNEGEDNEAEVEGEGENENNEDEGENNQGEGEDENGDGENEAGTEEDAGEGQAEEDGENAAGEEDGENAAGEEEETGQNEDPEE</sequence>
<evidence type="ECO:0000256" key="2">
    <source>
        <dbReference type="SAM" id="MobiDB-lite"/>
    </source>
</evidence>
<evidence type="ECO:0000313" key="3">
    <source>
        <dbReference type="EMBL" id="KAK8888773.1"/>
    </source>
</evidence>
<reference evidence="3 4" key="1">
    <citation type="submission" date="2024-04" db="EMBL/GenBank/DDBJ databases">
        <title>Tritrichomonas musculus Genome.</title>
        <authorList>
            <person name="Alves-Ferreira E."/>
            <person name="Grigg M."/>
            <person name="Lorenzi H."/>
            <person name="Galac M."/>
        </authorList>
    </citation>
    <scope>NUCLEOTIDE SEQUENCE [LARGE SCALE GENOMIC DNA]</scope>
    <source>
        <strain evidence="3 4">EAF2021</strain>
    </source>
</reference>
<feature type="region of interest" description="Disordered" evidence="2">
    <location>
        <begin position="1"/>
        <end position="39"/>
    </location>
</feature>
<name>A0ABR2KCD1_9EUKA</name>
<organism evidence="3 4">
    <name type="scientific">Tritrichomonas musculus</name>
    <dbReference type="NCBI Taxonomy" id="1915356"/>
    <lineage>
        <taxon>Eukaryota</taxon>
        <taxon>Metamonada</taxon>
        <taxon>Parabasalia</taxon>
        <taxon>Tritrichomonadida</taxon>
        <taxon>Tritrichomonadidae</taxon>
        <taxon>Tritrichomonas</taxon>
    </lineage>
</organism>
<feature type="region of interest" description="Disordered" evidence="2">
    <location>
        <begin position="533"/>
        <end position="639"/>
    </location>
</feature>
<proteinExistence type="predicted"/>
<feature type="coiled-coil region" evidence="1">
    <location>
        <begin position="368"/>
        <end position="487"/>
    </location>
</feature>
<keyword evidence="1" id="KW-0175">Coiled coil</keyword>
<accession>A0ABR2KCD1</accession>
<dbReference type="EMBL" id="JAPFFF010000005">
    <property type="protein sequence ID" value="KAK8888773.1"/>
    <property type="molecule type" value="Genomic_DNA"/>
</dbReference>